<dbReference type="SUPFAM" id="SSF56112">
    <property type="entry name" value="Protein kinase-like (PK-like)"/>
    <property type="match status" value="1"/>
</dbReference>
<evidence type="ECO:0000256" key="6">
    <source>
        <dbReference type="ARBA" id="ARBA00022840"/>
    </source>
</evidence>
<feature type="compositionally biased region" description="Low complexity" evidence="10">
    <location>
        <begin position="43"/>
        <end position="56"/>
    </location>
</feature>
<keyword evidence="5 13" id="KW-0418">Kinase</keyword>
<dbReference type="PANTHER" id="PTHR47634:SF9">
    <property type="entry name" value="PROTEIN KINASE DOMAIN-CONTAINING PROTEIN-RELATED"/>
    <property type="match status" value="1"/>
</dbReference>
<dbReference type="EC" id="2.7.11.1" evidence="1"/>
<dbReference type="PANTHER" id="PTHR47634">
    <property type="entry name" value="PROTEIN KINASE DOMAIN-CONTAINING PROTEIN-RELATED"/>
    <property type="match status" value="1"/>
</dbReference>
<evidence type="ECO:0000256" key="8">
    <source>
        <dbReference type="ARBA" id="ARBA00048679"/>
    </source>
</evidence>
<dbReference type="CDD" id="cd14136">
    <property type="entry name" value="STKc_SRPK"/>
    <property type="match status" value="1"/>
</dbReference>
<dbReference type="FunFam" id="3.30.200.20:FF:000322">
    <property type="entry name" value="Uncharacterized protein, isoform D"/>
    <property type="match status" value="1"/>
</dbReference>
<dbReference type="GO" id="GO:0005524">
    <property type="term" value="F:ATP binding"/>
    <property type="evidence" value="ECO:0007669"/>
    <property type="project" value="UniProtKB-UniRule"/>
</dbReference>
<dbReference type="InterPro" id="IPR017441">
    <property type="entry name" value="Protein_kinase_ATP_BS"/>
</dbReference>
<organism evidence="12 13">
    <name type="scientific">Drosophila suzukii</name>
    <name type="common">Spotted-wing drosophila fruit fly</name>
    <dbReference type="NCBI Taxonomy" id="28584"/>
    <lineage>
        <taxon>Eukaryota</taxon>
        <taxon>Metazoa</taxon>
        <taxon>Ecdysozoa</taxon>
        <taxon>Arthropoda</taxon>
        <taxon>Hexapoda</taxon>
        <taxon>Insecta</taxon>
        <taxon>Pterygota</taxon>
        <taxon>Neoptera</taxon>
        <taxon>Endopterygota</taxon>
        <taxon>Diptera</taxon>
        <taxon>Brachycera</taxon>
        <taxon>Muscomorpha</taxon>
        <taxon>Ephydroidea</taxon>
        <taxon>Drosophilidae</taxon>
        <taxon>Drosophila</taxon>
        <taxon>Sophophora</taxon>
    </lineage>
</organism>
<dbReference type="PROSITE" id="PS50011">
    <property type="entry name" value="PROTEIN_KINASE_DOM"/>
    <property type="match status" value="1"/>
</dbReference>
<evidence type="ECO:0000256" key="3">
    <source>
        <dbReference type="ARBA" id="ARBA00022679"/>
    </source>
</evidence>
<feature type="compositionally biased region" description="Low complexity" evidence="10">
    <location>
        <begin position="545"/>
        <end position="564"/>
    </location>
</feature>
<evidence type="ECO:0000256" key="9">
    <source>
        <dbReference type="PROSITE-ProRule" id="PRU10141"/>
    </source>
</evidence>
<dbReference type="InterPro" id="IPR008271">
    <property type="entry name" value="Ser/Thr_kinase_AS"/>
</dbReference>
<dbReference type="GO" id="GO:0004674">
    <property type="term" value="F:protein serine/threonine kinase activity"/>
    <property type="evidence" value="ECO:0007669"/>
    <property type="project" value="UniProtKB-KW"/>
</dbReference>
<keyword evidence="4 9" id="KW-0547">Nucleotide-binding</keyword>
<comment type="catalytic activity">
    <reaction evidence="8">
        <text>L-seryl-[protein] + ATP = O-phospho-L-seryl-[protein] + ADP + H(+)</text>
        <dbReference type="Rhea" id="RHEA:17989"/>
        <dbReference type="Rhea" id="RHEA-COMP:9863"/>
        <dbReference type="Rhea" id="RHEA-COMP:11604"/>
        <dbReference type="ChEBI" id="CHEBI:15378"/>
        <dbReference type="ChEBI" id="CHEBI:29999"/>
        <dbReference type="ChEBI" id="CHEBI:30616"/>
        <dbReference type="ChEBI" id="CHEBI:83421"/>
        <dbReference type="ChEBI" id="CHEBI:456216"/>
        <dbReference type="EC" id="2.7.11.1"/>
    </reaction>
</comment>
<protein>
    <recommendedName>
        <fullName evidence="1">non-specific serine/threonine protein kinase</fullName>
        <ecNumber evidence="1">2.7.11.1</ecNumber>
    </recommendedName>
</protein>
<accession>A0AB40A4W9</accession>
<evidence type="ECO:0000256" key="7">
    <source>
        <dbReference type="ARBA" id="ARBA00047899"/>
    </source>
</evidence>
<dbReference type="GO" id="GO:0005634">
    <property type="term" value="C:nucleus"/>
    <property type="evidence" value="ECO:0007669"/>
    <property type="project" value="TreeGrafter"/>
</dbReference>
<feature type="region of interest" description="Disordered" evidence="10">
    <location>
        <begin position="43"/>
        <end position="75"/>
    </location>
</feature>
<keyword evidence="12" id="KW-1185">Reference proteome</keyword>
<feature type="domain" description="Protein kinase" evidence="11">
    <location>
        <begin position="352"/>
        <end position="815"/>
    </location>
</feature>
<feature type="compositionally biased region" description="Gly residues" evidence="10">
    <location>
        <begin position="57"/>
        <end position="67"/>
    </location>
</feature>
<dbReference type="GO" id="GO:0050684">
    <property type="term" value="P:regulation of mRNA processing"/>
    <property type="evidence" value="ECO:0007669"/>
    <property type="project" value="TreeGrafter"/>
</dbReference>
<dbReference type="GO" id="GO:0000245">
    <property type="term" value="P:spliceosomal complex assembly"/>
    <property type="evidence" value="ECO:0007669"/>
    <property type="project" value="TreeGrafter"/>
</dbReference>
<evidence type="ECO:0000256" key="4">
    <source>
        <dbReference type="ARBA" id="ARBA00022741"/>
    </source>
</evidence>
<dbReference type="Gene3D" id="3.30.200.20">
    <property type="entry name" value="Phosphorylase Kinase, domain 1"/>
    <property type="match status" value="1"/>
</dbReference>
<dbReference type="GeneID" id="108007449"/>
<feature type="compositionally biased region" description="Low complexity" evidence="10">
    <location>
        <begin position="17"/>
        <end position="28"/>
    </location>
</feature>
<proteinExistence type="predicted"/>
<evidence type="ECO:0000313" key="13">
    <source>
        <dbReference type="RefSeq" id="XP_036671669.1"/>
    </source>
</evidence>
<dbReference type="AlphaFoldDB" id="A0AB40A4W9"/>
<dbReference type="SMART" id="SM00220">
    <property type="entry name" value="S_TKc"/>
    <property type="match status" value="1"/>
</dbReference>
<sequence length="821" mass="88826">MAGLVGAANGKHHHPHLISPTHHPSSLPAGICSSDSGISTLSAISPPLSTSTTTASGAGGGVGGSGGSPQLRTSPALSMLGSATATSSGNSASAGGGLTAGILGPAASIDLGSSPLSHRNYSNSLKGFSFRRSFDDKIIAPPYLSRAPAYAHGIPYPHFHAPQSTATNPHHLHLHHHGNGTAAASGAVSGTGSGTGAGAGGLYQQPLSLATMTAALPLAPLYGSPLSLPLTSSQSTTKLSYRDDFLQQIGYLPTTRIYSTPTSIVDEDKAQQDFLSLSLSPPLNRRRDMPALRGPFVSLSEPRGTLSTTDEIYPDSSDSSLYVSDEEQEDASQYCRGGYHPVVIGDIFDNRFRVVRKLGWGHFSTVWLCRDLKDEKYVALKVVKSAPHYIETAADEIRLLEAIRDADPMDVKRERIVRLMNHFTVRGVNGMHTCLVFEALGCSLYKLIVKNNYQGLAIAQVRNIIRQVLEGLDYLHSKCSIIHTDIKPENILLVIDNAAAMNQQIDDEINSLRVKGADFPDSYISSIEKQTKSRAKWPLIEPNGSTNTNTNTSNSTANNSNSSTPLAAVIMSSLDKEDTNTTTSSTLNSNTTSSLASKYSSLLGDSECNGGLGGSANLNNRYRAEKKITAKNQSQSSQNNTYTIQSLINNSNVRVKIADLGNACYDYHHFTEDIQTRQYRSIEVLLGAPYNYTADIWSTACLAFELATGDYLFDPHAGESYSRDEDHLAHIVELLGSIPQSVILRGKHGLKYFTSYGSLRNITKLKPWSLMNVLVEKYDWDPVEAKKFSDFLLPMLEYNPVIRASAAECLQHPWLEQEEFV</sequence>
<dbReference type="GO" id="GO:0005737">
    <property type="term" value="C:cytoplasm"/>
    <property type="evidence" value="ECO:0007669"/>
    <property type="project" value="TreeGrafter"/>
</dbReference>
<dbReference type="RefSeq" id="XP_036671669.1">
    <property type="nucleotide sequence ID" value="XM_036815774.3"/>
</dbReference>
<keyword evidence="6 9" id="KW-0067">ATP-binding</keyword>
<comment type="catalytic activity">
    <reaction evidence="7">
        <text>L-threonyl-[protein] + ATP = O-phospho-L-threonyl-[protein] + ADP + H(+)</text>
        <dbReference type="Rhea" id="RHEA:46608"/>
        <dbReference type="Rhea" id="RHEA-COMP:11060"/>
        <dbReference type="Rhea" id="RHEA-COMP:11605"/>
        <dbReference type="ChEBI" id="CHEBI:15378"/>
        <dbReference type="ChEBI" id="CHEBI:30013"/>
        <dbReference type="ChEBI" id="CHEBI:30616"/>
        <dbReference type="ChEBI" id="CHEBI:61977"/>
        <dbReference type="ChEBI" id="CHEBI:456216"/>
        <dbReference type="EC" id="2.7.11.1"/>
    </reaction>
</comment>
<feature type="region of interest" description="Disordered" evidence="10">
    <location>
        <begin position="535"/>
        <end position="564"/>
    </location>
</feature>
<dbReference type="InterPro" id="IPR000719">
    <property type="entry name" value="Prot_kinase_dom"/>
</dbReference>
<evidence type="ECO:0000256" key="10">
    <source>
        <dbReference type="SAM" id="MobiDB-lite"/>
    </source>
</evidence>
<dbReference type="InterPro" id="IPR011009">
    <property type="entry name" value="Kinase-like_dom_sf"/>
</dbReference>
<evidence type="ECO:0000256" key="2">
    <source>
        <dbReference type="ARBA" id="ARBA00022527"/>
    </source>
</evidence>
<keyword evidence="3" id="KW-0808">Transferase</keyword>
<evidence type="ECO:0000259" key="11">
    <source>
        <dbReference type="PROSITE" id="PS50011"/>
    </source>
</evidence>
<keyword evidence="2" id="KW-0723">Serine/threonine-protein kinase</keyword>
<dbReference type="Proteomes" id="UP001652628">
    <property type="component" value="Chromosome 3"/>
</dbReference>
<gene>
    <name evidence="13" type="primary">Srpk79D</name>
</gene>
<dbReference type="Pfam" id="PF00069">
    <property type="entry name" value="Pkinase"/>
    <property type="match status" value="2"/>
</dbReference>
<reference evidence="13" key="1">
    <citation type="submission" date="2025-08" db="UniProtKB">
        <authorList>
            <consortium name="RefSeq"/>
        </authorList>
    </citation>
    <scope>IDENTIFICATION</scope>
</reference>
<dbReference type="PROSITE" id="PS00108">
    <property type="entry name" value="PROTEIN_KINASE_ST"/>
    <property type="match status" value="1"/>
</dbReference>
<dbReference type="FunFam" id="1.10.510.10:FF:000503">
    <property type="entry name" value="Uncharacterized protein, isoform D"/>
    <property type="match status" value="1"/>
</dbReference>
<evidence type="ECO:0000256" key="1">
    <source>
        <dbReference type="ARBA" id="ARBA00012513"/>
    </source>
</evidence>
<dbReference type="PROSITE" id="PS00107">
    <property type="entry name" value="PROTEIN_KINASE_ATP"/>
    <property type="match status" value="1"/>
</dbReference>
<feature type="region of interest" description="Disordered" evidence="10">
    <location>
        <begin position="1"/>
        <end position="31"/>
    </location>
</feature>
<feature type="binding site" evidence="9">
    <location>
        <position position="381"/>
    </location>
    <ligand>
        <name>ATP</name>
        <dbReference type="ChEBI" id="CHEBI:30616"/>
    </ligand>
</feature>
<dbReference type="Gene3D" id="1.10.510.10">
    <property type="entry name" value="Transferase(Phosphotransferase) domain 1"/>
    <property type="match status" value="1"/>
</dbReference>
<evidence type="ECO:0000256" key="5">
    <source>
        <dbReference type="ARBA" id="ARBA00022777"/>
    </source>
</evidence>
<name>A0AB40A4W9_DROSZ</name>
<dbReference type="CTD" id="40461"/>
<evidence type="ECO:0000313" key="12">
    <source>
        <dbReference type="Proteomes" id="UP001652628"/>
    </source>
</evidence>
<dbReference type="InterPro" id="IPR051334">
    <property type="entry name" value="SRPK"/>
</dbReference>